<dbReference type="Gene3D" id="3.40.50.2300">
    <property type="match status" value="1"/>
</dbReference>
<gene>
    <name evidence="15" type="primary">PHY</name>
</gene>
<dbReference type="SMART" id="SM00387">
    <property type="entry name" value="HATPase_c"/>
    <property type="match status" value="1"/>
</dbReference>
<dbReference type="InterPro" id="IPR016132">
    <property type="entry name" value="Phyto_chromo_attachment"/>
</dbReference>
<dbReference type="SUPFAM" id="SSF55781">
    <property type="entry name" value="GAF domain-like"/>
    <property type="match status" value="2"/>
</dbReference>
<dbReference type="Pfam" id="PF00989">
    <property type="entry name" value="PAS"/>
    <property type="match status" value="1"/>
</dbReference>
<dbReference type="InterPro" id="IPR043150">
    <property type="entry name" value="Phytochrome_PHY_sf"/>
</dbReference>
<feature type="domain" description="PAS" evidence="14">
    <location>
        <begin position="749"/>
        <end position="797"/>
    </location>
</feature>
<evidence type="ECO:0000256" key="6">
    <source>
        <dbReference type="ARBA" id="ARBA00022777"/>
    </source>
</evidence>
<dbReference type="GO" id="GO:0000155">
    <property type="term" value="F:phosphorelay sensor kinase activity"/>
    <property type="evidence" value="ECO:0007669"/>
    <property type="project" value="InterPro"/>
</dbReference>
<sequence>MEESDNKMQPTIGSGSIQDNIRSQAETDALLQKEFEAVEAKRKVAENVAPFDGYTAQAQTDEPISKVLERYACTVGRNQVVQGHGATVLINPATLQVRACSESVINFLGKPHTEVLGCHLQEVLGQRTMEVVHQALLSAEPALYNPFTLERVDGVELGEGGVHSAACILHVTERGVIIDFEHLDSEKHTQEGQVACHRIAASVLGKILSIKDLSTVCGIMVQEVFTLVADFNRVMVYMFHEDQHGEVVASATSEGFDSFMGMHWPATDLPQAARKLFVKNFSARLIADVNNPDSPIHMMPEEHDEGPIPLECSQLRSPVGCHKQYVANMGTLSTLVMPVVVKNAPGVGSKEPYLWGLIVCHCAKPSHISYPVRTALTLVGRVFSSAVEQILELKKSANEQRSSTAQATLVDVLISAPSDASLCKLFIPKMRSLLDIVPTHTVFVLRGNEFKCYGRLHLTIDEARSLVNWLHTNKHLEKGVMSTQSLHNLGYPEAQKIAGKACGILAMCDYDANASHAVASQEITFIVWCKQVFEQDIRWAGKKDEDEELQSRGMNPRNSFEVFVEMSRHTSAVWSDEDHRNAQSLRVILLDFQNNQFGSLLKADLVEVIKKRRLQSVAELHKLATDLSLVIENCPMGTVLLDEQLCLEKLNPWMLKRLGYDSLSDIVGQPLDVITDISQDAVDSLRECLESGKDFHNLRLNCINAIGDQVSFLCDIIPSRSLEETINGAVVICQEMSIPKSIPMDSEFLLEHMRAPVFGVDSEMRLQLWNNAMHKLTGIAAERVIGYNLLHEVVGTEAPSLLHVAQGNSLLALEVATIEMLANKGTEEELMLSVKVGGQNMDLLLNMSRPEGAIQERDQSVDVIFFATDVSLRRALEMAEAVKLVAEAAIASKTQTISFLCHEIRNPLNGIMCANALMMQEMETLDPLHQELLESTESCGVTLRRLVDDVLDLSKIEQGKLDLLVEPMNLLMELAEAAGQVCNACTEKGLKLLLNTSQVNTASVLGDSMRLQQVLTNIMWNAVKYTSEGHVLISATTKPPDANGVVNVCISVKDTGEGICPDKMQNLFAAFEMSSAKFNKFGSSGLGLHIANTVTKRMSGEILCESEVGKGTTFKLCVPFQRSEVEVPSKQPKTVGEEVFQKRRGTMLSENYGQAKVDPPPEEVPPLKLASASRRSSAEHASIDPDARRATVAFLPPDTFASQEESEPPPQARRRTMSGTPGEMADNSAGFSFPQPDAPLEAQSFVDVPDPETPEVPRPEKYRRKANVGGTLHILLVDDQVLNLKLLSTCMKRLKHTVETATCGEEALKLLLVPSCPFDLVMMDEVMPGQYGSACGEEVRQWEMEHGLPHVPMISVTANSTLEDRTRYASRGMDAVIQKPLSPKTMGDSLMDFCEAYNAGDVMDTKLGQFLCLHDLRPPDSIMTTAAKYTIPDPDAAPAQLRVANTRDAVSFQSAVVGTEINAPAREMPPTDQVPVSCLKSELVAALPANKLKMATNNSVNSSRRTTYSGGFNPFAGINTTPLRASPLGPPSAGASPPGTPPQRCISSPLISDSTSFQDLQNNTLPNPSNATPPPDLALEQSPARAQLPVLHAQMSSPHAGVQPHQSQVGYPNDHPEPHVSTTDTPSIHQWAQSPAAPLNNRMAENSTAKVNEVALSTGAEAYMGGLTGMLAQHIMVMNQQMASLLATSQSQTSQLIAANHSLMQASLAHSQSLRHTQGPLNSSSPSFANPTNHPDCQ</sequence>
<feature type="region of interest" description="Disordered" evidence="10">
    <location>
        <begin position="1519"/>
        <end position="1579"/>
    </location>
</feature>
<feature type="domain" description="Phytochrome chromophore attachment site" evidence="11">
    <location>
        <begin position="212"/>
        <end position="381"/>
    </location>
</feature>
<evidence type="ECO:0000256" key="4">
    <source>
        <dbReference type="ARBA" id="ARBA00022606"/>
    </source>
</evidence>
<feature type="compositionally biased region" description="Basic and acidic residues" evidence="10">
    <location>
        <begin position="1176"/>
        <end position="1189"/>
    </location>
</feature>
<evidence type="ECO:0000256" key="3">
    <source>
        <dbReference type="ARBA" id="ARBA00022553"/>
    </source>
</evidence>
<evidence type="ECO:0000256" key="7">
    <source>
        <dbReference type="ARBA" id="ARBA00022991"/>
    </source>
</evidence>
<dbReference type="InterPro" id="IPR003661">
    <property type="entry name" value="HisK_dim/P_dom"/>
</dbReference>
<feature type="region of interest" description="Disordered" evidence="10">
    <location>
        <begin position="1710"/>
        <end position="1738"/>
    </location>
</feature>
<feature type="domain" description="Response regulatory" evidence="13">
    <location>
        <begin position="1273"/>
        <end position="1394"/>
    </location>
</feature>
<dbReference type="InterPro" id="IPR003594">
    <property type="entry name" value="HATPase_dom"/>
</dbReference>
<dbReference type="PROSITE" id="PS50109">
    <property type="entry name" value="HIS_KIN"/>
    <property type="match status" value="1"/>
</dbReference>
<reference evidence="15" key="1">
    <citation type="journal article" date="2015" name="Nat. Commun.">
        <title>Phytochrome diversity in green plants and the origin of canonical plant phytochromes.</title>
        <authorList>
            <person name="Li F.W."/>
            <person name="Melkonian M."/>
            <person name="Rothfels C.J."/>
            <person name="Villarreal J.C."/>
            <person name="Stevenson D.W."/>
            <person name="Graham S.W."/>
            <person name="Wong G.K."/>
            <person name="Pryer K.M."/>
            <person name="Mathews S."/>
        </authorList>
    </citation>
    <scope>NUCLEOTIDE SEQUENCE</scope>
    <source>
        <strain evidence="15">TNAW_0030990</strain>
    </source>
</reference>
<dbReference type="SUPFAM" id="SSF47384">
    <property type="entry name" value="Homodimeric domain of signal transducing histidine kinase"/>
    <property type="match status" value="1"/>
</dbReference>
<evidence type="ECO:0000256" key="9">
    <source>
        <dbReference type="PROSITE-ProRule" id="PRU00169"/>
    </source>
</evidence>
<dbReference type="InterPro" id="IPR000014">
    <property type="entry name" value="PAS"/>
</dbReference>
<dbReference type="InterPro" id="IPR035965">
    <property type="entry name" value="PAS-like_dom_sf"/>
</dbReference>
<dbReference type="CDD" id="cd00082">
    <property type="entry name" value="HisKA"/>
    <property type="match status" value="1"/>
</dbReference>
<evidence type="ECO:0000256" key="8">
    <source>
        <dbReference type="ARBA" id="ARBA00023170"/>
    </source>
</evidence>
<dbReference type="SMART" id="SM00065">
    <property type="entry name" value="GAF"/>
    <property type="match status" value="1"/>
</dbReference>
<dbReference type="EMBL" id="KT013292">
    <property type="protein sequence ID" value="AKT76088.1"/>
    <property type="molecule type" value="mRNA"/>
</dbReference>
<feature type="compositionally biased region" description="Polar residues" evidence="10">
    <location>
        <begin position="1545"/>
        <end position="1570"/>
    </location>
</feature>
<dbReference type="SMART" id="SM00448">
    <property type="entry name" value="REC"/>
    <property type="match status" value="1"/>
</dbReference>
<dbReference type="PROSITE" id="PS50112">
    <property type="entry name" value="PAS"/>
    <property type="match status" value="1"/>
</dbReference>
<dbReference type="PANTHER" id="PTHR45339">
    <property type="entry name" value="HYBRID SIGNAL TRANSDUCTION HISTIDINE KINASE J"/>
    <property type="match status" value="1"/>
</dbReference>
<evidence type="ECO:0000256" key="2">
    <source>
        <dbReference type="ARBA" id="ARBA00022543"/>
    </source>
</evidence>
<evidence type="ECO:0000256" key="1">
    <source>
        <dbReference type="ARBA" id="ARBA00011738"/>
    </source>
</evidence>
<dbReference type="Gene3D" id="3.30.450.270">
    <property type="match status" value="1"/>
</dbReference>
<dbReference type="PANTHER" id="PTHR45339:SF5">
    <property type="entry name" value="HISTIDINE KINASE"/>
    <property type="match status" value="1"/>
</dbReference>
<evidence type="ECO:0000256" key="10">
    <source>
        <dbReference type="SAM" id="MobiDB-lite"/>
    </source>
</evidence>
<dbReference type="InterPro" id="IPR001789">
    <property type="entry name" value="Sig_transdc_resp-reg_receiver"/>
</dbReference>
<keyword evidence="5" id="KW-0808">Transferase</keyword>
<keyword evidence="3 9" id="KW-0597">Phosphoprotein</keyword>
<feature type="region of interest" description="Disordered" evidence="10">
    <location>
        <begin position="1150"/>
        <end position="1226"/>
    </location>
</feature>
<feature type="compositionally biased region" description="Polar residues" evidence="10">
    <location>
        <begin position="7"/>
        <end position="23"/>
    </location>
</feature>
<dbReference type="SUPFAM" id="SSF55785">
    <property type="entry name" value="PYP-like sensor domain (PAS domain)"/>
    <property type="match status" value="3"/>
</dbReference>
<evidence type="ECO:0000259" key="11">
    <source>
        <dbReference type="PROSITE" id="PS50046"/>
    </source>
</evidence>
<dbReference type="GO" id="GO:0006355">
    <property type="term" value="P:regulation of DNA-templated transcription"/>
    <property type="evidence" value="ECO:0007669"/>
    <property type="project" value="InterPro"/>
</dbReference>
<dbReference type="InterPro" id="IPR011006">
    <property type="entry name" value="CheY-like_superfamily"/>
</dbReference>
<dbReference type="Pfam" id="PF00512">
    <property type="entry name" value="HisKA"/>
    <property type="match status" value="1"/>
</dbReference>
<dbReference type="InterPro" id="IPR036097">
    <property type="entry name" value="HisK_dim/P_sf"/>
</dbReference>
<dbReference type="InterPro" id="IPR013515">
    <property type="entry name" value="Phytochrome_cen-reg"/>
</dbReference>
<feature type="modified residue" description="4-aspartylphosphate" evidence="9">
    <location>
        <position position="1324"/>
    </location>
</feature>
<dbReference type="InterPro" id="IPR013767">
    <property type="entry name" value="PAS_fold"/>
</dbReference>
<dbReference type="Pfam" id="PF02518">
    <property type="entry name" value="HATPase_c"/>
    <property type="match status" value="1"/>
</dbReference>
<dbReference type="GO" id="GO:0009584">
    <property type="term" value="P:detection of visible light"/>
    <property type="evidence" value="ECO:0007669"/>
    <property type="project" value="InterPro"/>
</dbReference>
<reference evidence="15" key="2">
    <citation type="submission" date="2015-06" db="EMBL/GenBank/DDBJ databases">
        <authorList>
            <person name="Hoefler B.C."/>
            <person name="Straight P.D."/>
        </authorList>
    </citation>
    <scope>NUCLEOTIDE SEQUENCE</scope>
    <source>
        <strain evidence="15">TNAW_0030990</strain>
    </source>
</reference>
<dbReference type="InterPro" id="IPR001294">
    <property type="entry name" value="Phytochrome"/>
</dbReference>
<dbReference type="InterPro" id="IPR013654">
    <property type="entry name" value="PAS_2"/>
</dbReference>
<keyword evidence="2" id="KW-0600">Photoreceptor protein</keyword>
<dbReference type="Gene3D" id="3.30.450.40">
    <property type="match status" value="1"/>
</dbReference>
<proteinExistence type="evidence at transcript level"/>
<evidence type="ECO:0000256" key="5">
    <source>
        <dbReference type="ARBA" id="ARBA00022679"/>
    </source>
</evidence>
<dbReference type="GO" id="GO:0009881">
    <property type="term" value="F:photoreceptor activity"/>
    <property type="evidence" value="ECO:0007669"/>
    <property type="project" value="UniProtKB-KW"/>
</dbReference>
<keyword evidence="7" id="KW-0157">Chromophore</keyword>
<dbReference type="PRINTS" id="PR01033">
    <property type="entry name" value="PHYTOCHROME"/>
</dbReference>
<dbReference type="PROSITE" id="PS50046">
    <property type="entry name" value="PHYTOCHROME_2"/>
    <property type="match status" value="1"/>
</dbReference>
<keyword evidence="8" id="KW-0675">Receptor</keyword>
<dbReference type="InterPro" id="IPR029016">
    <property type="entry name" value="GAF-like_dom_sf"/>
</dbReference>
<dbReference type="CDD" id="cd17546">
    <property type="entry name" value="REC_hyHK_CKI1_RcsC-like"/>
    <property type="match status" value="1"/>
</dbReference>
<dbReference type="SUPFAM" id="SSF55874">
    <property type="entry name" value="ATPase domain of HSP90 chaperone/DNA topoisomerase II/histidine kinase"/>
    <property type="match status" value="1"/>
</dbReference>
<dbReference type="InterPro" id="IPR005467">
    <property type="entry name" value="His_kinase_dom"/>
</dbReference>
<comment type="subunit">
    <text evidence="1">Homodimer.</text>
</comment>
<dbReference type="Gene3D" id="1.10.287.130">
    <property type="match status" value="1"/>
</dbReference>
<dbReference type="Gene3D" id="3.30.565.10">
    <property type="entry name" value="Histidine kinase-like ATPase, C-terminal domain"/>
    <property type="match status" value="1"/>
</dbReference>
<evidence type="ECO:0000259" key="12">
    <source>
        <dbReference type="PROSITE" id="PS50109"/>
    </source>
</evidence>
<dbReference type="PROSITE" id="PS50110">
    <property type="entry name" value="RESPONSE_REGULATORY"/>
    <property type="match status" value="1"/>
</dbReference>
<evidence type="ECO:0000259" key="13">
    <source>
        <dbReference type="PROSITE" id="PS50110"/>
    </source>
</evidence>
<keyword evidence="6" id="KW-0418">Kinase</keyword>
<protein>
    <submittedName>
        <fullName evidence="15">Phytochrome</fullName>
    </submittedName>
</protein>
<evidence type="ECO:0000313" key="15">
    <source>
        <dbReference type="EMBL" id="AKT76088.1"/>
    </source>
</evidence>
<organism evidence="15">
    <name type="scientific">Pyramimonas parkeae</name>
    <dbReference type="NCBI Taxonomy" id="36894"/>
    <lineage>
        <taxon>Eukaryota</taxon>
        <taxon>Viridiplantae</taxon>
        <taxon>Chlorophyta</taxon>
        <taxon>Pyramimonadophyceae</taxon>
        <taxon>Pyramimonadales</taxon>
        <taxon>Pyramimonadaceae</taxon>
        <taxon>Pyramimonas</taxon>
        <taxon>Pyramimonas subgen. Trichocystis</taxon>
    </lineage>
</organism>
<name>A0A0K1H4R3_9CHLO</name>
<dbReference type="SMART" id="SM00091">
    <property type="entry name" value="PAS"/>
    <property type="match status" value="3"/>
</dbReference>
<dbReference type="SUPFAM" id="SSF52172">
    <property type="entry name" value="CheY-like"/>
    <property type="match status" value="1"/>
</dbReference>
<dbReference type="InterPro" id="IPR036890">
    <property type="entry name" value="HATPase_C_sf"/>
</dbReference>
<dbReference type="Pfam" id="PF00360">
    <property type="entry name" value="PHY"/>
    <property type="match status" value="1"/>
</dbReference>
<dbReference type="Pfam" id="PF00072">
    <property type="entry name" value="Response_reg"/>
    <property type="match status" value="1"/>
</dbReference>
<dbReference type="Gene3D" id="3.30.450.20">
    <property type="entry name" value="PAS domain"/>
    <property type="match status" value="3"/>
</dbReference>
<keyword evidence="4" id="KW-0716">Sensory transduction</keyword>
<accession>A0A0K1H4R3</accession>
<feature type="domain" description="Histidine kinase" evidence="12">
    <location>
        <begin position="899"/>
        <end position="1122"/>
    </location>
</feature>
<dbReference type="SMART" id="SM00388">
    <property type="entry name" value="HisKA"/>
    <property type="match status" value="1"/>
</dbReference>
<feature type="compositionally biased region" description="Low complexity" evidence="10">
    <location>
        <begin position="1525"/>
        <end position="1537"/>
    </location>
</feature>
<feature type="region of interest" description="Disordered" evidence="10">
    <location>
        <begin position="1"/>
        <end position="23"/>
    </location>
</feature>
<dbReference type="InterPro" id="IPR003018">
    <property type="entry name" value="GAF"/>
</dbReference>
<dbReference type="Pfam" id="PF01590">
    <property type="entry name" value="GAF"/>
    <property type="match status" value="1"/>
</dbReference>
<dbReference type="Pfam" id="PF08446">
    <property type="entry name" value="PAS_2"/>
    <property type="match status" value="1"/>
</dbReference>
<dbReference type="Pfam" id="PF13426">
    <property type="entry name" value="PAS_9"/>
    <property type="match status" value="1"/>
</dbReference>
<evidence type="ECO:0000259" key="14">
    <source>
        <dbReference type="PROSITE" id="PS50112"/>
    </source>
</evidence>